<dbReference type="GO" id="GO:0007165">
    <property type="term" value="P:signal transduction"/>
    <property type="evidence" value="ECO:0007669"/>
    <property type="project" value="UniProtKB-KW"/>
</dbReference>
<dbReference type="CDD" id="cd06225">
    <property type="entry name" value="HAMP"/>
    <property type="match status" value="1"/>
</dbReference>
<dbReference type="EMBL" id="FQUA01000004">
    <property type="protein sequence ID" value="SHE62975.1"/>
    <property type="molecule type" value="Genomic_DNA"/>
</dbReference>
<dbReference type="SMART" id="SM00283">
    <property type="entry name" value="MA"/>
    <property type="match status" value="1"/>
</dbReference>
<evidence type="ECO:0000313" key="9">
    <source>
        <dbReference type="Proteomes" id="UP000068026"/>
    </source>
</evidence>
<reference evidence="8" key="4">
    <citation type="submission" date="2016-11" db="EMBL/GenBank/DDBJ databases">
        <authorList>
            <person name="Varghese N."/>
            <person name="Submissions S."/>
        </authorList>
    </citation>
    <scope>NUCLEOTIDE SEQUENCE</scope>
    <source>
        <strain evidence="8">DSM 1682</strain>
    </source>
</reference>
<dbReference type="GO" id="GO:0005886">
    <property type="term" value="C:plasma membrane"/>
    <property type="evidence" value="ECO:0007669"/>
    <property type="project" value="TreeGrafter"/>
</dbReference>
<keyword evidence="1" id="KW-0145">Chemotaxis</keyword>
<comment type="similarity">
    <text evidence="2">Belongs to the methyl-accepting chemotaxis (MCP) protein family.</text>
</comment>
<dbReference type="Pfam" id="PF12729">
    <property type="entry name" value="4HB_MCP_1"/>
    <property type="match status" value="1"/>
</dbReference>
<dbReference type="EMBL" id="CP014223">
    <property type="protein sequence ID" value="AMJ41078.1"/>
    <property type="molecule type" value="Genomic_DNA"/>
</dbReference>
<proteinExistence type="inferred from homology"/>
<protein>
    <submittedName>
        <fullName evidence="7 8">Methyl-accepting chemotaxis protein</fullName>
    </submittedName>
</protein>
<gene>
    <name evidence="7" type="primary">tar</name>
    <name evidence="7" type="ORF">CPRO_14850</name>
    <name evidence="8" type="ORF">SAMN02745151_01296</name>
</gene>
<evidence type="ECO:0000259" key="6">
    <source>
        <dbReference type="PROSITE" id="PS50885"/>
    </source>
</evidence>
<dbReference type="PROSITE" id="PS50111">
    <property type="entry name" value="CHEMOTAXIS_TRANSDUC_2"/>
    <property type="match status" value="1"/>
</dbReference>
<dbReference type="Proteomes" id="UP000068026">
    <property type="component" value="Chromosome"/>
</dbReference>
<dbReference type="PROSITE" id="PS50885">
    <property type="entry name" value="HAMP"/>
    <property type="match status" value="1"/>
</dbReference>
<dbReference type="Proteomes" id="UP000184204">
    <property type="component" value="Unassembled WGS sequence"/>
</dbReference>
<dbReference type="Gene3D" id="1.10.287.950">
    <property type="entry name" value="Methyl-accepting chemotaxis protein"/>
    <property type="match status" value="1"/>
</dbReference>
<dbReference type="GO" id="GO:0004888">
    <property type="term" value="F:transmembrane signaling receptor activity"/>
    <property type="evidence" value="ECO:0007669"/>
    <property type="project" value="TreeGrafter"/>
</dbReference>
<keyword evidence="4" id="KW-1133">Transmembrane helix</keyword>
<evidence type="ECO:0000256" key="2">
    <source>
        <dbReference type="ARBA" id="ARBA00029447"/>
    </source>
</evidence>
<dbReference type="KEGG" id="cpro:CPRO_14850"/>
<sequence length="558" mass="60966">MRNFSISKKLSISFGIVIALNVITVVCAVFLGIYSIRNDFKNFYEKPFHATNYTQSVRRQIQGIQKDLAYMVIEEDPEKLKAWDEDIDTRSADLENLLTKLEGVLVQQEGKDKLAQIVADSPKRAEIRERVITAAYANDTELARRIINEEYIPAAQKARDLADEINNIAMETANNFYLKSEKSAQVVTLIIFTLFGASFLIAILMGLYIIKSIRKPLADIEAAAKDLAEGNLNAVVTYESKDEVGSLANSIRTLIENLNRYIANISYVLGRMADGDMTVKVDIDYQNDFSPIKLSMEQIIAALNETLTQIQISSKEVTAGADQVSSGAQSLSQGATEQASSIEELASNIAEISEQIKQNADGAKQVYDNVKETTDEIHLGNEQMQNLVAAMDEITNTSNEVQKIIRAIDDIAFQTNILALNAAVEAARAGAAGKGFAVVADEVRNLAGKSAEAAKNTTTLIDNTIIAVNNGTRLVDSVRESLNKIDEKGNRVIVLVQEIAETSQQQAEAAEQINIGVEQIASVVQTNSATAEESAASSEELSGQAEILQSQISNFKLR</sequence>
<accession>A0A0X1U819</accession>
<evidence type="ECO:0000256" key="1">
    <source>
        <dbReference type="ARBA" id="ARBA00022500"/>
    </source>
</evidence>
<evidence type="ECO:0000256" key="4">
    <source>
        <dbReference type="SAM" id="Phobius"/>
    </source>
</evidence>
<reference evidence="10" key="3">
    <citation type="submission" date="2016-11" db="EMBL/GenBank/DDBJ databases">
        <authorList>
            <person name="Jaros S."/>
            <person name="Januszkiewicz K."/>
            <person name="Wedrychowicz H."/>
        </authorList>
    </citation>
    <scope>NUCLEOTIDE SEQUENCE [LARGE SCALE GENOMIC DNA]</scope>
    <source>
        <strain evidence="10">DSM 1682</strain>
    </source>
</reference>
<evidence type="ECO:0000313" key="8">
    <source>
        <dbReference type="EMBL" id="SHE62975.1"/>
    </source>
</evidence>
<name>A0A0X1U819_ANAPI</name>
<keyword evidence="3" id="KW-0807">Transducer</keyword>
<reference evidence="9" key="2">
    <citation type="submission" date="2016-01" db="EMBL/GenBank/DDBJ databases">
        <authorList>
            <person name="Poehlein A."/>
            <person name="Schlien K."/>
            <person name="Gottschalk G."/>
            <person name="Buckel W."/>
            <person name="Daniel R."/>
        </authorList>
    </citation>
    <scope>NUCLEOTIDE SEQUENCE [LARGE SCALE GENOMIC DNA]</scope>
    <source>
        <strain evidence="9">X2</strain>
    </source>
</reference>
<evidence type="ECO:0000259" key="5">
    <source>
        <dbReference type="PROSITE" id="PS50111"/>
    </source>
</evidence>
<keyword evidence="9" id="KW-1185">Reference proteome</keyword>
<feature type="domain" description="HAMP" evidence="6">
    <location>
        <begin position="211"/>
        <end position="263"/>
    </location>
</feature>
<feature type="domain" description="Methyl-accepting transducer" evidence="5">
    <location>
        <begin position="313"/>
        <end position="542"/>
    </location>
</feature>
<dbReference type="GO" id="GO:0006935">
    <property type="term" value="P:chemotaxis"/>
    <property type="evidence" value="ECO:0007669"/>
    <property type="project" value="UniProtKB-KW"/>
</dbReference>
<evidence type="ECO:0000313" key="10">
    <source>
        <dbReference type="Proteomes" id="UP000184204"/>
    </source>
</evidence>
<dbReference type="PANTHER" id="PTHR43531:SF11">
    <property type="entry name" value="METHYL-ACCEPTING CHEMOTAXIS PROTEIN 3"/>
    <property type="match status" value="1"/>
</dbReference>
<keyword evidence="4" id="KW-0472">Membrane</keyword>
<dbReference type="Gene3D" id="6.10.340.10">
    <property type="match status" value="1"/>
</dbReference>
<dbReference type="PANTHER" id="PTHR43531">
    <property type="entry name" value="PROTEIN ICFG"/>
    <property type="match status" value="1"/>
</dbReference>
<reference evidence="7 9" key="1">
    <citation type="journal article" date="2016" name="Genome Announc.">
        <title>Complete Genome Sequence of the Amino Acid-Fermenting Clostridium propionicum X2 (DSM 1682).</title>
        <authorList>
            <person name="Poehlein A."/>
            <person name="Schlien K."/>
            <person name="Chowdhury N.P."/>
            <person name="Gottschalk G."/>
            <person name="Buckel W."/>
            <person name="Daniel R."/>
        </authorList>
    </citation>
    <scope>NUCLEOTIDE SEQUENCE [LARGE SCALE GENOMIC DNA]</scope>
    <source>
        <strain evidence="7 9">X2</strain>
    </source>
</reference>
<dbReference type="SMART" id="SM00304">
    <property type="entry name" value="HAMP"/>
    <property type="match status" value="1"/>
</dbReference>
<dbReference type="SUPFAM" id="SSF58104">
    <property type="entry name" value="Methyl-accepting chemotaxis protein (MCP) signaling domain"/>
    <property type="match status" value="1"/>
</dbReference>
<organism evidence="8 10">
    <name type="scientific">Anaerotignum propionicum DSM 1682</name>
    <dbReference type="NCBI Taxonomy" id="991789"/>
    <lineage>
        <taxon>Bacteria</taxon>
        <taxon>Bacillati</taxon>
        <taxon>Bacillota</taxon>
        <taxon>Clostridia</taxon>
        <taxon>Lachnospirales</taxon>
        <taxon>Anaerotignaceae</taxon>
        <taxon>Anaerotignum</taxon>
    </lineage>
</organism>
<feature type="transmembrane region" description="Helical" evidence="4">
    <location>
        <begin position="186"/>
        <end position="210"/>
    </location>
</feature>
<keyword evidence="4" id="KW-0812">Transmembrane</keyword>
<dbReference type="InterPro" id="IPR051310">
    <property type="entry name" value="MCP_chemotaxis"/>
</dbReference>
<evidence type="ECO:0000256" key="3">
    <source>
        <dbReference type="PROSITE-ProRule" id="PRU00284"/>
    </source>
</evidence>
<dbReference type="InterPro" id="IPR004089">
    <property type="entry name" value="MCPsignal_dom"/>
</dbReference>
<dbReference type="InterPro" id="IPR024478">
    <property type="entry name" value="HlyB_4HB_MCP"/>
</dbReference>
<dbReference type="Pfam" id="PF00672">
    <property type="entry name" value="HAMP"/>
    <property type="match status" value="1"/>
</dbReference>
<dbReference type="InterPro" id="IPR003660">
    <property type="entry name" value="HAMP_dom"/>
</dbReference>
<dbReference type="OrthoDB" id="9814363at2"/>
<dbReference type="AlphaFoldDB" id="A0A0X1U819"/>
<dbReference type="Pfam" id="PF00015">
    <property type="entry name" value="MCPsignal"/>
    <property type="match status" value="1"/>
</dbReference>
<evidence type="ECO:0000313" key="7">
    <source>
        <dbReference type="EMBL" id="AMJ41078.1"/>
    </source>
</evidence>
<feature type="transmembrane region" description="Helical" evidence="4">
    <location>
        <begin position="12"/>
        <end position="36"/>
    </location>
</feature>
<dbReference type="RefSeq" id="WP_066049688.1">
    <property type="nucleotide sequence ID" value="NZ_CP014223.1"/>
</dbReference>